<evidence type="ECO:0000256" key="13">
    <source>
        <dbReference type="SAM" id="Coils"/>
    </source>
</evidence>
<evidence type="ECO:0000313" key="19">
    <source>
        <dbReference type="RefSeq" id="XP_006812342.1"/>
    </source>
</evidence>
<proteinExistence type="inferred from homology"/>
<evidence type="ECO:0000256" key="8">
    <source>
        <dbReference type="ARBA" id="ARBA00022801"/>
    </source>
</evidence>
<dbReference type="PANTHER" id="PTHR43108">
    <property type="entry name" value="N-ACETYLGLUCOSAMINE-6-SULFATASE FAMILY MEMBER"/>
    <property type="match status" value="1"/>
</dbReference>
<dbReference type="PROSITE" id="PS00523">
    <property type="entry name" value="SULFATASE_1"/>
    <property type="match status" value="1"/>
</dbReference>
<evidence type="ECO:0000256" key="14">
    <source>
        <dbReference type="SAM" id="MobiDB-lite"/>
    </source>
</evidence>
<dbReference type="RefSeq" id="XP_006812342.1">
    <property type="nucleotide sequence ID" value="XM_006812279.1"/>
</dbReference>
<evidence type="ECO:0000256" key="1">
    <source>
        <dbReference type="ARBA" id="ARBA00001913"/>
    </source>
</evidence>
<keyword evidence="18" id="KW-1185">Reference proteome</keyword>
<evidence type="ECO:0000256" key="11">
    <source>
        <dbReference type="ARBA" id="ARBA00023034"/>
    </source>
</evidence>
<keyword evidence="11" id="KW-0333">Golgi apparatus</keyword>
<feature type="non-terminal residue" evidence="19">
    <location>
        <position position="748"/>
    </location>
</feature>
<dbReference type="Proteomes" id="UP000694865">
    <property type="component" value="Unplaced"/>
</dbReference>
<reference evidence="19" key="1">
    <citation type="submission" date="2025-08" db="UniProtKB">
        <authorList>
            <consortium name="RefSeq"/>
        </authorList>
    </citation>
    <scope>IDENTIFICATION</scope>
    <source>
        <tissue evidence="19">Testes</tissue>
    </source>
</reference>
<feature type="chain" id="PRO_5046608037" evidence="15">
    <location>
        <begin position="23"/>
        <end position="748"/>
    </location>
</feature>
<dbReference type="InterPro" id="IPR017850">
    <property type="entry name" value="Alkaline_phosphatase_core_sf"/>
</dbReference>
<feature type="coiled-coil region" evidence="13">
    <location>
        <begin position="589"/>
        <end position="616"/>
    </location>
</feature>
<comment type="similarity">
    <text evidence="5">Belongs to the sulfatase family.</text>
</comment>
<feature type="domain" description="Sulfatase N-terminal" evidence="16">
    <location>
        <begin position="53"/>
        <end position="384"/>
    </location>
</feature>
<evidence type="ECO:0000256" key="3">
    <source>
        <dbReference type="ARBA" id="ARBA00004241"/>
    </source>
</evidence>
<dbReference type="Gene3D" id="3.40.720.10">
    <property type="entry name" value="Alkaline Phosphatase, subunit A"/>
    <property type="match status" value="1"/>
</dbReference>
<evidence type="ECO:0000256" key="4">
    <source>
        <dbReference type="ARBA" id="ARBA00004348"/>
    </source>
</evidence>
<keyword evidence="8" id="KW-0378">Hydrolase</keyword>
<feature type="region of interest" description="Disordered" evidence="14">
    <location>
        <begin position="635"/>
        <end position="669"/>
    </location>
</feature>
<organism evidence="18 19">
    <name type="scientific">Saccoglossus kowalevskii</name>
    <name type="common">Acorn worm</name>
    <dbReference type="NCBI Taxonomy" id="10224"/>
    <lineage>
        <taxon>Eukaryota</taxon>
        <taxon>Metazoa</taxon>
        <taxon>Hemichordata</taxon>
        <taxon>Enteropneusta</taxon>
        <taxon>Harrimaniidae</taxon>
        <taxon>Saccoglossus</taxon>
    </lineage>
</organism>
<feature type="signal peptide" evidence="15">
    <location>
        <begin position="1"/>
        <end position="22"/>
    </location>
</feature>
<dbReference type="Pfam" id="PF00884">
    <property type="entry name" value="Sulfatase"/>
    <property type="match status" value="1"/>
</dbReference>
<evidence type="ECO:0000256" key="7">
    <source>
        <dbReference type="ARBA" id="ARBA00022729"/>
    </source>
</evidence>
<evidence type="ECO:0000256" key="2">
    <source>
        <dbReference type="ARBA" id="ARBA00004240"/>
    </source>
</evidence>
<evidence type="ECO:0000259" key="16">
    <source>
        <dbReference type="Pfam" id="PF00884"/>
    </source>
</evidence>
<evidence type="ECO:0000313" key="18">
    <source>
        <dbReference type="Proteomes" id="UP000694865"/>
    </source>
</evidence>
<evidence type="ECO:0000259" key="17">
    <source>
        <dbReference type="Pfam" id="PF12548"/>
    </source>
</evidence>
<dbReference type="SUPFAM" id="SSF53649">
    <property type="entry name" value="Alkaline phosphatase-like"/>
    <property type="match status" value="1"/>
</dbReference>
<evidence type="ECO:0000256" key="5">
    <source>
        <dbReference type="ARBA" id="ARBA00008779"/>
    </source>
</evidence>
<gene>
    <name evidence="19" type="primary">LOC102802756</name>
</gene>
<feature type="domain" description="Extracellular sulfatase C-terminal" evidence="17">
    <location>
        <begin position="525"/>
        <end position="620"/>
    </location>
</feature>
<evidence type="ECO:0000256" key="6">
    <source>
        <dbReference type="ARBA" id="ARBA00022723"/>
    </source>
</evidence>
<accession>A0ABM0LX51</accession>
<dbReference type="GeneID" id="102802756"/>
<sequence length="748" mass="86955">MQLPWLFSLLAPLLYFVTVIDAAPERNRNKPSYSSNLRENKQSNKAKNKSSKPNIILIMTDDQDLMLGSMDAMNKTRHILGEGGATFNNAFVTTPMCCPSRSTILTGLHTHNHNVYTNNEHCGSLSWRRGPETKTFATFLKDNTYRTGYFGKYLNTYNGTYIPPGWMEWVGLVHNSRFYNYTINRNGKKIRMKNDYYKDYLTDLIANDSVTFFKLSKQVYPTRPVAIVLSMPAPHGPEDAAPQYQHMFSGVMTHRTPTWNIAPNHDKHWIFQYTTKMEPQQIAFTDILQQKRLQTLLSVDDAVEKSYNMLKEMDELDNTFIIFTSDHGYHAGQFGLVKGKSMPYDFDIRVPFYIRGPNIPPGIQIPNIILNVDIAPTILDMAGIPIPQEMDGKSVLKLLFNGTRGRSGDKKKRQWRDTFLVERGKPIEERERSNYLPRNERMKEECAKPEYQSPCQPEQLKECVMNEDGTLRFKKCRNEKKSRKKRKKCRCNNSSRKLGKKEKKSQRLFIREHISQDDYKPRFMRSRNVRDTEADLDDPFSFQLPDNKALSDGSVRNAVVDPKCQIYPNRTVMCDNMVSSSKEAWNEHSQFVSMQIKELREKIKDLKDIHNYLRKAKPPKRKYCICKSGDLELDEEDLEESDEDDDDSSIVESATVYSTGEKKNRKENLSETDKMAVLDKYIERLHKKFDLSEEEIDQRVQKKAKKLKKAGKKITDVELKEEEDACQKPGLNCFYHHNNHWKTPPLWT</sequence>
<keyword evidence="6" id="KW-0479">Metal-binding</keyword>
<keyword evidence="7 15" id="KW-0732">Signal</keyword>
<keyword evidence="10" id="KW-0106">Calcium</keyword>
<evidence type="ECO:0000256" key="15">
    <source>
        <dbReference type="SAM" id="SignalP"/>
    </source>
</evidence>
<feature type="region of interest" description="Disordered" evidence="14">
    <location>
        <begin position="27"/>
        <end position="53"/>
    </location>
</feature>
<dbReference type="Pfam" id="PF12548">
    <property type="entry name" value="DUF3740"/>
    <property type="match status" value="1"/>
</dbReference>
<feature type="compositionally biased region" description="Acidic residues" evidence="14">
    <location>
        <begin position="635"/>
        <end position="649"/>
    </location>
</feature>
<evidence type="ECO:0000256" key="10">
    <source>
        <dbReference type="ARBA" id="ARBA00022837"/>
    </source>
</evidence>
<feature type="region of interest" description="Disordered" evidence="14">
    <location>
        <begin position="485"/>
        <end position="505"/>
    </location>
</feature>
<keyword evidence="9" id="KW-0256">Endoplasmic reticulum</keyword>
<feature type="compositionally biased region" description="Basic and acidic residues" evidence="14">
    <location>
        <begin position="660"/>
        <end position="669"/>
    </location>
</feature>
<dbReference type="InterPro" id="IPR024609">
    <property type="entry name" value="Extracellular_sulfatase_C"/>
</dbReference>
<dbReference type="PANTHER" id="PTHR43108:SF16">
    <property type="entry name" value="EXTRACELLULAR SULFATASE SULF-1 HOMOLOG"/>
    <property type="match status" value="1"/>
</dbReference>
<comment type="cofactor">
    <cofactor evidence="1">
        <name>Ca(2+)</name>
        <dbReference type="ChEBI" id="CHEBI:29108"/>
    </cofactor>
</comment>
<name>A0ABM0LX51_SACKO</name>
<dbReference type="InterPro" id="IPR024607">
    <property type="entry name" value="Sulfatase_CS"/>
</dbReference>
<dbReference type="CDD" id="cd16147">
    <property type="entry name" value="G6S"/>
    <property type="match status" value="1"/>
</dbReference>
<comment type="subcellular location">
    <subcellularLocation>
        <location evidence="3">Cell surface</location>
    </subcellularLocation>
    <subcellularLocation>
        <location evidence="2">Endoplasmic reticulum</location>
    </subcellularLocation>
    <subcellularLocation>
        <location evidence="4">Golgi apparatus</location>
        <location evidence="4">Golgi stack</location>
    </subcellularLocation>
</comment>
<evidence type="ECO:0000256" key="9">
    <source>
        <dbReference type="ARBA" id="ARBA00022824"/>
    </source>
</evidence>
<protein>
    <submittedName>
        <fullName evidence="19">Extracellular sulfatase Sulf-1-like</fullName>
    </submittedName>
</protein>
<dbReference type="InterPro" id="IPR000917">
    <property type="entry name" value="Sulfatase_N"/>
</dbReference>
<keyword evidence="13" id="KW-0175">Coiled coil</keyword>
<evidence type="ECO:0000256" key="12">
    <source>
        <dbReference type="ARBA" id="ARBA00023180"/>
    </source>
</evidence>
<keyword evidence="12" id="KW-0325">Glycoprotein</keyword>